<dbReference type="EMBL" id="JACYCF010000027">
    <property type="protein sequence ID" value="KAF8749467.1"/>
    <property type="molecule type" value="Genomic_DNA"/>
</dbReference>
<dbReference type="GO" id="GO:0004519">
    <property type="term" value="F:endonuclease activity"/>
    <property type="evidence" value="ECO:0007669"/>
    <property type="project" value="UniProtKB-KW"/>
</dbReference>
<dbReference type="Proteomes" id="UP000614334">
    <property type="component" value="Unassembled WGS sequence"/>
</dbReference>
<protein>
    <recommendedName>
        <fullName evidence="1">RNA-directed DNA polymerase</fullName>
        <ecNumber evidence="1">2.7.7.49</ecNumber>
    </recommendedName>
</protein>
<reference evidence="10" key="1">
    <citation type="submission" date="2020-09" db="EMBL/GenBank/DDBJ databases">
        <title>Comparative genome analyses of four rice-infecting Rhizoctonia solani isolates reveal extensive enrichment of homogalacturonan modification genes.</title>
        <authorList>
            <person name="Lee D.-Y."/>
            <person name="Jeon J."/>
            <person name="Kim K.-T."/>
            <person name="Cheong K."/>
            <person name="Song H."/>
            <person name="Choi G."/>
            <person name="Ko J."/>
            <person name="Opiyo S.O."/>
            <person name="Zuo S."/>
            <person name="Madhav S."/>
            <person name="Lee Y.-H."/>
            <person name="Wang G.-L."/>
        </authorList>
    </citation>
    <scope>NUCLEOTIDE SEQUENCE</scope>
    <source>
        <strain evidence="10">AG1-IA B2</strain>
    </source>
</reference>
<keyword evidence="2" id="KW-0808">Transferase</keyword>
<dbReference type="EC" id="2.7.7.49" evidence="1"/>
<evidence type="ECO:0000256" key="2">
    <source>
        <dbReference type="ARBA" id="ARBA00022679"/>
    </source>
</evidence>
<gene>
    <name evidence="10" type="ORF">RHS01_09963</name>
</gene>
<name>A0A8H7I5I2_9AGAM</name>
<organism evidence="10 11">
    <name type="scientific">Rhizoctonia solani</name>
    <dbReference type="NCBI Taxonomy" id="456999"/>
    <lineage>
        <taxon>Eukaryota</taxon>
        <taxon>Fungi</taxon>
        <taxon>Dikarya</taxon>
        <taxon>Basidiomycota</taxon>
        <taxon>Agaricomycotina</taxon>
        <taxon>Agaricomycetes</taxon>
        <taxon>Cantharellales</taxon>
        <taxon>Ceratobasidiaceae</taxon>
        <taxon>Rhizoctonia</taxon>
    </lineage>
</organism>
<evidence type="ECO:0000256" key="1">
    <source>
        <dbReference type="ARBA" id="ARBA00012493"/>
    </source>
</evidence>
<dbReference type="AlphaFoldDB" id="A0A8H7I5I2"/>
<dbReference type="Gene3D" id="2.40.70.10">
    <property type="entry name" value="Acid Proteases"/>
    <property type="match status" value="1"/>
</dbReference>
<evidence type="ECO:0000256" key="7">
    <source>
        <dbReference type="ARBA" id="ARBA00022918"/>
    </source>
</evidence>
<dbReference type="GO" id="GO:0016787">
    <property type="term" value="F:hydrolase activity"/>
    <property type="evidence" value="ECO:0007669"/>
    <property type="project" value="UniProtKB-KW"/>
</dbReference>
<keyword evidence="4" id="KW-0540">Nuclease</keyword>
<keyword evidence="5" id="KW-0255">Endonuclease</keyword>
<dbReference type="InterPro" id="IPR021109">
    <property type="entry name" value="Peptidase_aspartic_dom_sf"/>
</dbReference>
<dbReference type="InterPro" id="IPR043128">
    <property type="entry name" value="Rev_trsase/Diguanyl_cyclase"/>
</dbReference>
<dbReference type="CDD" id="cd09274">
    <property type="entry name" value="RNase_HI_RT_Ty3"/>
    <property type="match status" value="1"/>
</dbReference>
<dbReference type="PANTHER" id="PTHR37984:SF5">
    <property type="entry name" value="PROTEIN NYNRIN-LIKE"/>
    <property type="match status" value="1"/>
</dbReference>
<dbReference type="FunFam" id="3.30.70.270:FF:000026">
    <property type="entry name" value="Transposon Ty3-G Gag-Pol polyprotein"/>
    <property type="match status" value="1"/>
</dbReference>
<dbReference type="GO" id="GO:0003964">
    <property type="term" value="F:RNA-directed DNA polymerase activity"/>
    <property type="evidence" value="ECO:0007669"/>
    <property type="project" value="UniProtKB-KW"/>
</dbReference>
<dbReference type="Gene3D" id="3.30.70.270">
    <property type="match status" value="2"/>
</dbReference>
<evidence type="ECO:0000256" key="5">
    <source>
        <dbReference type="ARBA" id="ARBA00022759"/>
    </source>
</evidence>
<keyword evidence="3" id="KW-0548">Nucleotidyltransferase</keyword>
<dbReference type="InterPro" id="IPR043502">
    <property type="entry name" value="DNA/RNA_pol_sf"/>
</dbReference>
<feature type="domain" description="Reverse transcriptase" evidence="8">
    <location>
        <begin position="205"/>
        <end position="329"/>
    </location>
</feature>
<dbReference type="InterPro" id="IPR041373">
    <property type="entry name" value="RT_RNaseH"/>
</dbReference>
<comment type="caution">
    <text evidence="10">The sequence shown here is derived from an EMBL/GenBank/DDBJ whole genome shotgun (WGS) entry which is preliminary data.</text>
</comment>
<evidence type="ECO:0000256" key="4">
    <source>
        <dbReference type="ARBA" id="ARBA00022722"/>
    </source>
</evidence>
<evidence type="ECO:0000313" key="11">
    <source>
        <dbReference type="Proteomes" id="UP000614334"/>
    </source>
</evidence>
<evidence type="ECO:0000259" key="8">
    <source>
        <dbReference type="Pfam" id="PF00078"/>
    </source>
</evidence>
<dbReference type="CDD" id="cd00303">
    <property type="entry name" value="retropepsin_like"/>
    <property type="match status" value="1"/>
</dbReference>
<dbReference type="Pfam" id="PF17917">
    <property type="entry name" value="RT_RNaseH"/>
    <property type="match status" value="1"/>
</dbReference>
<dbReference type="CDD" id="cd01647">
    <property type="entry name" value="RT_LTR"/>
    <property type="match status" value="1"/>
</dbReference>
<dbReference type="Gene3D" id="3.10.10.10">
    <property type="entry name" value="HIV Type 1 Reverse Transcriptase, subunit A, domain 1"/>
    <property type="match status" value="1"/>
</dbReference>
<keyword evidence="7" id="KW-0695">RNA-directed DNA polymerase</keyword>
<evidence type="ECO:0000259" key="9">
    <source>
        <dbReference type="Pfam" id="PF17917"/>
    </source>
</evidence>
<evidence type="ECO:0000256" key="6">
    <source>
        <dbReference type="ARBA" id="ARBA00022801"/>
    </source>
</evidence>
<evidence type="ECO:0000256" key="3">
    <source>
        <dbReference type="ARBA" id="ARBA00022695"/>
    </source>
</evidence>
<accession>A0A8H7I5I2</accession>
<dbReference type="PANTHER" id="PTHR37984">
    <property type="entry name" value="PROTEIN CBG26694"/>
    <property type="match status" value="1"/>
</dbReference>
<dbReference type="InterPro" id="IPR050951">
    <property type="entry name" value="Retrovirus_Pol_polyprotein"/>
</dbReference>
<keyword evidence="6" id="KW-0378">Hydrolase</keyword>
<dbReference type="SUPFAM" id="SSF56672">
    <property type="entry name" value="DNA/RNA polymerases"/>
    <property type="match status" value="1"/>
</dbReference>
<proteinExistence type="predicted"/>
<dbReference type="InterPro" id="IPR000477">
    <property type="entry name" value="RT_dom"/>
</dbReference>
<sequence length="530" mass="60403">MSIEPLFCAALQTNKSPLLTIDIEGITDTQTALIDSGSSANFIDPQFACSHNIPLIELDSPRSVIGINGKQVCNPICFKAWLVFISQNRQFSAIFYALPLGNRNLILGTPWLKLANPDIDWTTMKVSLRLATEAQAGSINPEPQNLPVEFQDFQKVFNEEFFTTLPEHRPYDIAIDLEEDKQPPYGLIYSMTPAEREALKEHIDSELCHAKIFTKLDLSNGYHNIRIKEGDEWKAAFCTALGHFAPTVMQFGLSNAPAVFMRFMNNIFRDFLDISVVVYLDDILIFSNSKEEHVEHVKEALSCLLKHNLFCNPAKCYFFVTEVTYIGLVITPDGISMERNKVQAIMDWPEPQNVKQVQSFLGFANFYCCFVPNFSCLARPLNNLTQKEQPWIWLEEQKAAFDAIKAEICKEPVLAHPDEFKPYTLETDASGAAMGAVLSQRKEDGCLHPVAFMSASFSPAELNYDTHDKELLAIIRAIEHWRIFMEGTEQPITVFTDHKNLEYWKSARTFNRRHARWHLMLASYNFVIAY</sequence>
<dbReference type="Pfam" id="PF08284">
    <property type="entry name" value="RVP_2"/>
    <property type="match status" value="1"/>
</dbReference>
<evidence type="ECO:0000313" key="10">
    <source>
        <dbReference type="EMBL" id="KAF8749467.1"/>
    </source>
</evidence>
<dbReference type="SUPFAM" id="SSF50630">
    <property type="entry name" value="Acid proteases"/>
    <property type="match status" value="1"/>
</dbReference>
<feature type="domain" description="Reverse transcriptase RNase H-like" evidence="9">
    <location>
        <begin position="421"/>
        <end position="524"/>
    </location>
</feature>
<dbReference type="Pfam" id="PF00078">
    <property type="entry name" value="RVT_1"/>
    <property type="match status" value="1"/>
</dbReference>